<reference evidence="2" key="1">
    <citation type="submission" date="2014-09" db="EMBL/GenBank/DDBJ databases">
        <authorList>
            <person name="Sharma Rahul"/>
            <person name="Thines Marco"/>
        </authorList>
    </citation>
    <scope>NUCLEOTIDE SEQUENCE [LARGE SCALE GENOMIC DNA]</scope>
</reference>
<proteinExistence type="predicted"/>
<keyword evidence="2" id="KW-1185">Reference proteome</keyword>
<protein>
    <submittedName>
        <fullName evidence="1">Uncharacterized protein</fullName>
    </submittedName>
</protein>
<evidence type="ECO:0000313" key="1">
    <source>
        <dbReference type="EMBL" id="CEG47204.1"/>
    </source>
</evidence>
<dbReference type="AlphaFoldDB" id="A0A0P1B0M4"/>
<accession>A0A0P1B0M4</accession>
<dbReference type="EMBL" id="CCYD01002371">
    <property type="protein sequence ID" value="CEG47204.1"/>
    <property type="molecule type" value="Genomic_DNA"/>
</dbReference>
<evidence type="ECO:0000313" key="2">
    <source>
        <dbReference type="Proteomes" id="UP000054928"/>
    </source>
</evidence>
<name>A0A0P1B0M4_PLAHL</name>
<dbReference type="GeneID" id="36398907"/>
<organism evidence="1 2">
    <name type="scientific">Plasmopara halstedii</name>
    <name type="common">Downy mildew of sunflower</name>
    <dbReference type="NCBI Taxonomy" id="4781"/>
    <lineage>
        <taxon>Eukaryota</taxon>
        <taxon>Sar</taxon>
        <taxon>Stramenopiles</taxon>
        <taxon>Oomycota</taxon>
        <taxon>Peronosporomycetes</taxon>
        <taxon>Peronosporales</taxon>
        <taxon>Peronosporaceae</taxon>
        <taxon>Plasmopara</taxon>
    </lineage>
</organism>
<sequence>MHGVKNHYIKITVPEVHDPIMSNTSTCHTRQHQSSWIYSSERPHHRDAVCLSESRKVDISFNNCLRRSQEKPSPAEIR</sequence>
<dbReference type="RefSeq" id="XP_024583573.1">
    <property type="nucleotide sequence ID" value="XM_024718145.1"/>
</dbReference>
<dbReference type="Proteomes" id="UP000054928">
    <property type="component" value="Unassembled WGS sequence"/>
</dbReference>